<dbReference type="Proteomes" id="UP001139031">
    <property type="component" value="Unassembled WGS sequence"/>
</dbReference>
<protein>
    <submittedName>
        <fullName evidence="3">Uncharacterized protein</fullName>
    </submittedName>
</protein>
<reference evidence="3" key="1">
    <citation type="submission" date="2021-08" db="EMBL/GenBank/DDBJ databases">
        <authorList>
            <person name="Stevens D.C."/>
        </authorList>
    </citation>
    <scope>NUCLEOTIDE SEQUENCE</scope>
    <source>
        <strain evidence="3">DSM 53165</strain>
    </source>
</reference>
<evidence type="ECO:0000313" key="4">
    <source>
        <dbReference type="Proteomes" id="UP001139031"/>
    </source>
</evidence>
<accession>A0ABS7TQL8</accession>
<feature type="chain" id="PRO_5047291879" evidence="2">
    <location>
        <begin position="23"/>
        <end position="232"/>
    </location>
</feature>
<feature type="compositionally biased region" description="Low complexity" evidence="1">
    <location>
        <begin position="62"/>
        <end position="72"/>
    </location>
</feature>
<organism evidence="3 4">
    <name type="scientific">Nannocystis pusilla</name>
    <dbReference type="NCBI Taxonomy" id="889268"/>
    <lineage>
        <taxon>Bacteria</taxon>
        <taxon>Pseudomonadati</taxon>
        <taxon>Myxococcota</taxon>
        <taxon>Polyangia</taxon>
        <taxon>Nannocystales</taxon>
        <taxon>Nannocystaceae</taxon>
        <taxon>Nannocystis</taxon>
    </lineage>
</organism>
<gene>
    <name evidence="3" type="ORF">K7C98_14790</name>
</gene>
<name>A0ABS7TQL8_9BACT</name>
<feature type="region of interest" description="Disordered" evidence="1">
    <location>
        <begin position="23"/>
        <end position="76"/>
    </location>
</feature>
<keyword evidence="2" id="KW-0732">Signal</keyword>
<evidence type="ECO:0000256" key="2">
    <source>
        <dbReference type="SAM" id="SignalP"/>
    </source>
</evidence>
<evidence type="ECO:0000313" key="3">
    <source>
        <dbReference type="EMBL" id="MBZ5710524.1"/>
    </source>
</evidence>
<dbReference type="EMBL" id="JAIRAU010000016">
    <property type="protein sequence ID" value="MBZ5710524.1"/>
    <property type="molecule type" value="Genomic_DNA"/>
</dbReference>
<keyword evidence="4" id="KW-1185">Reference proteome</keyword>
<feature type="compositionally biased region" description="Low complexity" evidence="1">
    <location>
        <begin position="30"/>
        <end position="55"/>
    </location>
</feature>
<proteinExistence type="predicted"/>
<feature type="signal peptide" evidence="2">
    <location>
        <begin position="1"/>
        <end position="22"/>
    </location>
</feature>
<sequence>MQLKHSALTVTLLLLGACPAGGGTTDGDPDAATTSTSAATAETPTTDAETTTATTGDDEATTTEGATTSDDPTIGDPGDADLYEACTATCERQVECGTTTELMPCIVGCALQFNQVAEECLPVTLDFLLCLSQASCSDLEGEVSEGPCADVFGSFLVCADTGPVGCEQSLSEGEECGLTNECPGEPTQELVCDADTCTCFEDGMEVASCPAEGVCQQGDAIFDKFADCCDSF</sequence>
<evidence type="ECO:0000256" key="1">
    <source>
        <dbReference type="SAM" id="MobiDB-lite"/>
    </source>
</evidence>
<dbReference type="PROSITE" id="PS51257">
    <property type="entry name" value="PROKAR_LIPOPROTEIN"/>
    <property type="match status" value="1"/>
</dbReference>
<comment type="caution">
    <text evidence="3">The sequence shown here is derived from an EMBL/GenBank/DDBJ whole genome shotgun (WGS) entry which is preliminary data.</text>
</comment>
<dbReference type="RefSeq" id="WP_224192291.1">
    <property type="nucleotide sequence ID" value="NZ_JAIRAU010000016.1"/>
</dbReference>